<name>A0A450T1T2_9GAMM</name>
<dbReference type="PANTHER" id="PTHR43236">
    <property type="entry name" value="ANTITOXIN HIGA1"/>
    <property type="match status" value="1"/>
</dbReference>
<organism evidence="3">
    <name type="scientific">Candidatus Kentrum sp. FM</name>
    <dbReference type="NCBI Taxonomy" id="2126340"/>
    <lineage>
        <taxon>Bacteria</taxon>
        <taxon>Pseudomonadati</taxon>
        <taxon>Pseudomonadota</taxon>
        <taxon>Gammaproteobacteria</taxon>
        <taxon>Candidatus Kentrum</taxon>
    </lineage>
</organism>
<evidence type="ECO:0000313" key="2">
    <source>
        <dbReference type="EMBL" id="VFJ59202.1"/>
    </source>
</evidence>
<dbReference type="PANTHER" id="PTHR43236:SF2">
    <property type="entry name" value="BLL0069 PROTEIN"/>
    <property type="match status" value="1"/>
</dbReference>
<dbReference type="Pfam" id="PF06114">
    <property type="entry name" value="Peptidase_M78"/>
    <property type="match status" value="1"/>
</dbReference>
<feature type="domain" description="IrrE N-terminal-like" evidence="1">
    <location>
        <begin position="57"/>
        <end position="183"/>
    </location>
</feature>
<evidence type="ECO:0000259" key="1">
    <source>
        <dbReference type="Pfam" id="PF06114"/>
    </source>
</evidence>
<dbReference type="EMBL" id="CAADFA010000270">
    <property type="protein sequence ID" value="VFJ60306.1"/>
    <property type="molecule type" value="Genomic_DNA"/>
</dbReference>
<evidence type="ECO:0000313" key="4">
    <source>
        <dbReference type="EMBL" id="VFK12531.1"/>
    </source>
</evidence>
<dbReference type="InterPro" id="IPR010359">
    <property type="entry name" value="IrrE_HExxH"/>
</dbReference>
<dbReference type="Gene3D" id="1.10.10.2910">
    <property type="match status" value="1"/>
</dbReference>
<sequence length="191" mass="22147">MKTHNHVQKSAQGLFEFLRETCNYETNIPIDVETIAKKLEITIDTKHIDAGDQTEIVGGIYFRDGAPIIHINPARNSYPPRKRFTIAHEIGHYILHSANSMREFTDDRTTMSRTESYWDTYEYEANNFAAELLMPTDAVFDACEKKINVYKELTGEDKITADLLIKILANQFVVSDKAMEYRLRRLRVIRN</sequence>
<accession>A0A450T1T2</accession>
<dbReference type="EMBL" id="CAADFL010000247">
    <property type="protein sequence ID" value="VFK12531.1"/>
    <property type="molecule type" value="Genomic_DNA"/>
</dbReference>
<dbReference type="InterPro" id="IPR052345">
    <property type="entry name" value="Rad_response_metalloprotease"/>
</dbReference>
<gene>
    <name evidence="2" type="ORF">BECKFM1743A_GA0114220_102324</name>
    <name evidence="4" type="ORF">BECKFM1743B_GA0114221_102475</name>
    <name evidence="3" type="ORF">BECKFM1743C_GA0114222_102704</name>
</gene>
<dbReference type="EMBL" id="CAADEZ010000232">
    <property type="protein sequence ID" value="VFJ59202.1"/>
    <property type="molecule type" value="Genomic_DNA"/>
</dbReference>
<dbReference type="AlphaFoldDB" id="A0A450T1T2"/>
<reference evidence="3" key="1">
    <citation type="submission" date="2019-02" db="EMBL/GenBank/DDBJ databases">
        <authorList>
            <person name="Gruber-Vodicka R. H."/>
            <person name="Seah K. B. B."/>
        </authorList>
    </citation>
    <scope>NUCLEOTIDE SEQUENCE</scope>
    <source>
        <strain evidence="2">BECK_BZ163</strain>
        <strain evidence="4">BECK_BZ164</strain>
        <strain evidence="3">BECK_BZ165</strain>
    </source>
</reference>
<evidence type="ECO:0000313" key="3">
    <source>
        <dbReference type="EMBL" id="VFJ60306.1"/>
    </source>
</evidence>
<proteinExistence type="predicted"/>
<protein>
    <recommendedName>
        <fullName evidence="1">IrrE N-terminal-like domain-containing protein</fullName>
    </recommendedName>
</protein>